<name>A0A0K0G4S2_STRVS</name>
<dbReference type="AlphaFoldDB" id="A0A0K0G4S2"/>
<evidence type="ECO:0000313" key="2">
    <source>
        <dbReference type="WBParaSite" id="SVE_1973300.1"/>
    </source>
</evidence>
<dbReference type="Proteomes" id="UP000035680">
    <property type="component" value="Unassembled WGS sequence"/>
</dbReference>
<accession>A0A0K0G4S2</accession>
<evidence type="ECO:0000313" key="1">
    <source>
        <dbReference type="Proteomes" id="UP000035680"/>
    </source>
</evidence>
<reference evidence="1" key="1">
    <citation type="submission" date="2014-07" db="EMBL/GenBank/DDBJ databases">
        <authorList>
            <person name="Martin A.A"/>
            <person name="De Silva N."/>
        </authorList>
    </citation>
    <scope>NUCLEOTIDE SEQUENCE</scope>
</reference>
<sequence>MFLYNCLLFPLTTILFVCLYICYANLYNNSIFESKNTSPVAFDVPHKIFLICTNSGLEPQTPSTIFSVPYSCSIVEHHKSNR</sequence>
<dbReference type="WBParaSite" id="SVE_1973300.1">
    <property type="protein sequence ID" value="SVE_1973300.1"/>
    <property type="gene ID" value="SVE_1973300"/>
</dbReference>
<keyword evidence="1" id="KW-1185">Reference proteome</keyword>
<reference evidence="2" key="2">
    <citation type="submission" date="2015-08" db="UniProtKB">
        <authorList>
            <consortium name="WormBaseParasite"/>
        </authorList>
    </citation>
    <scope>IDENTIFICATION</scope>
</reference>
<protein>
    <submittedName>
        <fullName evidence="2">Secreted protein</fullName>
    </submittedName>
</protein>
<proteinExistence type="predicted"/>
<organism evidence="1 2">
    <name type="scientific">Strongyloides venezuelensis</name>
    <name type="common">Threadworm</name>
    <dbReference type="NCBI Taxonomy" id="75913"/>
    <lineage>
        <taxon>Eukaryota</taxon>
        <taxon>Metazoa</taxon>
        <taxon>Ecdysozoa</taxon>
        <taxon>Nematoda</taxon>
        <taxon>Chromadorea</taxon>
        <taxon>Rhabditida</taxon>
        <taxon>Tylenchina</taxon>
        <taxon>Panagrolaimomorpha</taxon>
        <taxon>Strongyloidoidea</taxon>
        <taxon>Strongyloididae</taxon>
        <taxon>Strongyloides</taxon>
    </lineage>
</organism>